<evidence type="ECO:0000313" key="4">
    <source>
        <dbReference type="EMBL" id="CAF4512625.1"/>
    </source>
</evidence>
<dbReference type="InterPro" id="IPR000477">
    <property type="entry name" value="RT_dom"/>
</dbReference>
<dbReference type="PROSITE" id="PS50878">
    <property type="entry name" value="RT_POL"/>
    <property type="match status" value="1"/>
</dbReference>
<dbReference type="EMBL" id="CAJOBH010080015">
    <property type="protein sequence ID" value="CAF4512625.1"/>
    <property type="molecule type" value="Genomic_DNA"/>
</dbReference>
<gene>
    <name evidence="4" type="ORF">BYL167_LOCUS36542</name>
    <name evidence="3" type="ORF">CJN711_LOCUS4227</name>
</gene>
<comment type="caution">
    <text evidence="3">The sequence shown here is derived from an EMBL/GenBank/DDBJ whole genome shotgun (WGS) entry which is preliminary data.</text>
</comment>
<feature type="domain" description="Reverse transcriptase" evidence="2">
    <location>
        <begin position="244"/>
        <end position="561"/>
    </location>
</feature>
<organism evidence="3 5">
    <name type="scientific">Rotaria magnacalcarata</name>
    <dbReference type="NCBI Taxonomy" id="392030"/>
    <lineage>
        <taxon>Eukaryota</taxon>
        <taxon>Metazoa</taxon>
        <taxon>Spiralia</taxon>
        <taxon>Gnathifera</taxon>
        <taxon>Rotifera</taxon>
        <taxon>Eurotatoria</taxon>
        <taxon>Bdelloidea</taxon>
        <taxon>Philodinida</taxon>
        <taxon>Philodinidae</taxon>
        <taxon>Rotaria</taxon>
    </lineage>
</organism>
<dbReference type="InterPro" id="IPR000305">
    <property type="entry name" value="GIY-YIG_endonuc"/>
</dbReference>
<evidence type="ECO:0000313" key="3">
    <source>
        <dbReference type="EMBL" id="CAF1039933.1"/>
    </source>
</evidence>
<dbReference type="Proteomes" id="UP000663855">
    <property type="component" value="Unassembled WGS sequence"/>
</dbReference>
<name>A0A814JLB5_9BILA</name>
<dbReference type="PANTHER" id="PTHR21301:SF10">
    <property type="entry name" value="REVERSE TRANSCRIPTASE DOMAIN-CONTAINING PROTEIN"/>
    <property type="match status" value="1"/>
</dbReference>
<dbReference type="CDD" id="cd00304">
    <property type="entry name" value="RT_like"/>
    <property type="match status" value="1"/>
</dbReference>
<feature type="domain" description="GIY-YIG" evidence="1">
    <location>
        <begin position="713"/>
        <end position="794"/>
    </location>
</feature>
<reference evidence="3" key="1">
    <citation type="submission" date="2021-02" db="EMBL/GenBank/DDBJ databases">
        <authorList>
            <person name="Nowell W R."/>
        </authorList>
    </citation>
    <scope>NUCLEOTIDE SEQUENCE</scope>
</reference>
<evidence type="ECO:0000259" key="2">
    <source>
        <dbReference type="PROSITE" id="PS50878"/>
    </source>
</evidence>
<dbReference type="AlphaFoldDB" id="A0A814JLB5"/>
<proteinExistence type="predicted"/>
<accession>A0A814JLB5</accession>
<dbReference type="Pfam" id="PF00078">
    <property type="entry name" value="RVT_1"/>
    <property type="match status" value="1"/>
</dbReference>
<dbReference type="Pfam" id="PF26215">
    <property type="entry name" value="HTH_animal"/>
    <property type="match status" value="1"/>
</dbReference>
<dbReference type="InterPro" id="IPR058912">
    <property type="entry name" value="HTH_animal"/>
</dbReference>
<evidence type="ECO:0008006" key="6">
    <source>
        <dbReference type="Google" id="ProtNLM"/>
    </source>
</evidence>
<protein>
    <recommendedName>
        <fullName evidence="6">Reverse transcriptase domain-containing protein</fullName>
    </recommendedName>
</protein>
<evidence type="ECO:0000313" key="5">
    <source>
        <dbReference type="Proteomes" id="UP000663855"/>
    </source>
</evidence>
<dbReference type="Proteomes" id="UP000681967">
    <property type="component" value="Unassembled WGS sequence"/>
</dbReference>
<evidence type="ECO:0000259" key="1">
    <source>
        <dbReference type="PROSITE" id="PS50164"/>
    </source>
</evidence>
<sequence>MQATRHRYGDVLFLSIRKTEKLSIKIQKGKCDLEFLRLCIIYRLTPSFIKIKLWKKKTETSTQYKNFQFYCIKQEYTRRHKEIIKYQKELEILISHLKNNLQQIDFQQLQQFLHEKTKKVKVLTIEIHERKLQKLNKGPIGQNYETLKHKIIHNHSSYNLLPEEERLLCRGWDFCIENKISNFIDFKTDIEINTTKLEQHCHPSVFKNICRKIYNHSDKLITSIKKKNIRNISDEEFIALKKLKNNQDIIISKADKGNAIVILDKKDYIEKIHEILKLKQFITSHESSLIRKEKAMNAYLSILKKEKVIEKALFYQLHSTSSSLAVLYGQPKIHKLNYPLRPIISSVGAYNYELSKYLSNIIKNNRPTKSMSYIKDSFEFVKEIKNITNSNYQTMVSFDIENLYTNIPVHEAIEETLDILFKKEKNKGATIIPFNRTQFKKLLELAVCEVPFRFLNNTYIQQDGVAMGSPLAPILADIFISKLELKLNKFSINKPLIWKRYVDDVFCIFHNSQKISKFLISINKWHKNINFTLQNEEDDEIAFLDVLIIRDKTNNKYTTTLYKKPTNTNLYMLYESNQSRQYKIGLIRTLVIRILLICSTISHQETELNTLKTTLIHNGYPMHLIKRGIREANCIVNKMNNKKEVTQQPPTKKKIYFILPYYGNESLILTQKIKQICKNFIPTCHVQIGFRKTFSLKSIFLPIQKGHDETKKTKKLVYKLKCNNCENCYIGETNREKITRLKEHKKDIKKCSETSNIAKHVHDKNHSFKFDESETLALETNWKRRIVKESLCTEETHGQAINDVKFKLKVFQ</sequence>
<dbReference type="PROSITE" id="PS50164">
    <property type="entry name" value="GIY_YIG"/>
    <property type="match status" value="1"/>
</dbReference>
<dbReference type="EMBL" id="CAJNOV010000816">
    <property type="protein sequence ID" value="CAF1039933.1"/>
    <property type="molecule type" value="Genomic_DNA"/>
</dbReference>
<dbReference type="PANTHER" id="PTHR21301">
    <property type="entry name" value="REVERSE TRANSCRIPTASE"/>
    <property type="match status" value="1"/>
</dbReference>